<evidence type="ECO:0000313" key="3">
    <source>
        <dbReference type="Proteomes" id="UP000294911"/>
    </source>
</evidence>
<dbReference type="Pfam" id="PF04389">
    <property type="entry name" value="Peptidase_M28"/>
    <property type="match status" value="1"/>
</dbReference>
<dbReference type="GO" id="GO:0008235">
    <property type="term" value="F:metalloexopeptidase activity"/>
    <property type="evidence" value="ECO:0007669"/>
    <property type="project" value="InterPro"/>
</dbReference>
<proteinExistence type="predicted"/>
<dbReference type="InterPro" id="IPR045175">
    <property type="entry name" value="M28_fam"/>
</dbReference>
<dbReference type="Gene3D" id="3.40.630.10">
    <property type="entry name" value="Zn peptidases"/>
    <property type="match status" value="1"/>
</dbReference>
<dbReference type="SUPFAM" id="SSF53187">
    <property type="entry name" value="Zn-dependent exopeptidases"/>
    <property type="match status" value="1"/>
</dbReference>
<dbReference type="AlphaFoldDB" id="A0A4V2SV80"/>
<organism evidence="2 3">
    <name type="scientific">Tamaricihabitans halophyticus</name>
    <dbReference type="NCBI Taxonomy" id="1262583"/>
    <lineage>
        <taxon>Bacteria</taxon>
        <taxon>Bacillati</taxon>
        <taxon>Actinomycetota</taxon>
        <taxon>Actinomycetes</taxon>
        <taxon>Pseudonocardiales</taxon>
        <taxon>Pseudonocardiaceae</taxon>
        <taxon>Tamaricihabitans</taxon>
    </lineage>
</organism>
<name>A0A4V2SV80_9PSEU</name>
<dbReference type="Proteomes" id="UP000294911">
    <property type="component" value="Unassembled WGS sequence"/>
</dbReference>
<accession>A0A4V2SV80</accession>
<protein>
    <submittedName>
        <fullName evidence="2">Peptidase M28-like protein</fullName>
    </submittedName>
</protein>
<evidence type="ECO:0000259" key="1">
    <source>
        <dbReference type="Pfam" id="PF04389"/>
    </source>
</evidence>
<dbReference type="OrthoDB" id="345880at2"/>
<gene>
    <name evidence="2" type="ORF">EV191_1011433</name>
</gene>
<evidence type="ECO:0000313" key="2">
    <source>
        <dbReference type="EMBL" id="TCP57476.1"/>
    </source>
</evidence>
<sequence length="375" mass="41024">METVARVMRELSETIGPRFSASDGEHRAAQLLRDEFAKSGVEVELQRLGFVGWSATSTPTVEILKPTAESIAAAPVVYSAPATDLEGVVARHGTKTLIEGLYEMPTLAVLGADAQPQAFLVINESGAIPLINPRPLYRVPQFVIGKDDADRLLESIDAGVEVRARLNFTSEIDPDAYSYNVIARYRGRPDSAEHIVVCAHYDTQIGSPGAYDNASGTAGMFGVLEHVQREQLPVNVTFIGIAGEEVGMFGSHYFVNDLAERGLLDEVSHCICLDQISGGDFFWLWCTDPTLRELGLRAIQSAGVEELAPVHVDDNKPGADHWAFHERGIPACLLMWWRQAEYHRSNDTFDKADFGRVEVAVKSATGLIDLLAKES</sequence>
<feature type="domain" description="Peptidase M28" evidence="1">
    <location>
        <begin position="180"/>
        <end position="355"/>
    </location>
</feature>
<reference evidence="2 3" key="1">
    <citation type="submission" date="2019-03" db="EMBL/GenBank/DDBJ databases">
        <title>Genomic Encyclopedia of Type Strains, Phase IV (KMG-IV): sequencing the most valuable type-strain genomes for metagenomic binning, comparative biology and taxonomic classification.</title>
        <authorList>
            <person name="Goeker M."/>
        </authorList>
    </citation>
    <scope>NUCLEOTIDE SEQUENCE [LARGE SCALE GENOMIC DNA]</scope>
    <source>
        <strain evidence="2 3">DSM 45765</strain>
    </source>
</reference>
<dbReference type="PANTHER" id="PTHR12147:SF26">
    <property type="entry name" value="PEPTIDASE M28 DOMAIN-CONTAINING PROTEIN"/>
    <property type="match status" value="1"/>
</dbReference>
<dbReference type="RefSeq" id="WP_132875950.1">
    <property type="nucleotide sequence ID" value="NZ_SLXQ01000001.1"/>
</dbReference>
<dbReference type="EMBL" id="SLXQ01000001">
    <property type="protein sequence ID" value="TCP57476.1"/>
    <property type="molecule type" value="Genomic_DNA"/>
</dbReference>
<dbReference type="InterPro" id="IPR007484">
    <property type="entry name" value="Peptidase_M28"/>
</dbReference>
<comment type="caution">
    <text evidence="2">The sequence shown here is derived from an EMBL/GenBank/DDBJ whole genome shotgun (WGS) entry which is preliminary data.</text>
</comment>
<dbReference type="Gene3D" id="3.50.30.30">
    <property type="match status" value="1"/>
</dbReference>
<keyword evidence="3" id="KW-1185">Reference proteome</keyword>
<dbReference type="PANTHER" id="PTHR12147">
    <property type="entry name" value="METALLOPEPTIDASE M28 FAMILY MEMBER"/>
    <property type="match status" value="1"/>
</dbReference>
<dbReference type="GO" id="GO:0006508">
    <property type="term" value="P:proteolysis"/>
    <property type="evidence" value="ECO:0007669"/>
    <property type="project" value="InterPro"/>
</dbReference>